<sequence>MSSQNSPPPEPIQEDPAQSDARVMRRWYPLSFLLKLLILMIVVLALMFAIFFYMAGTESGTAFILNKVAIETGAKFKYGEGNLRDGVMLTDIDIQATKDIEVIIDKAYVKIGWRAVFAKEVHLREADIGRIEIINTKPPTGEPFDYKTLKLPVNLRLDDAKVNTVVYKQVTKKPFILKDIAGRDLTWVGTEVTVGTGRLEYADIVKVRSLQGTIDFQGDYPLDASAIAEVSALEKVYIDPLNITATGSLKRTVGTLESRYNDSDVTGNFVVQGLDENAPFDAKLSWDKVRLPYLEDQDIELSDGVATASGVVSDIRLRINSELSAKDIPSGRYKGRARIADSRLNIERLDARTPAGNLALTGAVDWNNEVDVNVDISSRKFDLRTVLPNEYRDYQAYVPQTLNGTLGIRYLGKNANGRMQINADLDQRDGERINAKIIRGSNPAKSSQNAPLYIDATWRNLVRRNVPNVGNINSPVGSAKVTVQGSRVSADVTATINELNAAPQGDYDVRLQKVGERIDINRLRYDGVVGDLTGTGQIQLATKRRPLTWQIDAQTKGLRPKQYRSDLPVEQLVGSIRASGRMLGIQKNGTQGQRHIFTINSADLRASLDDTQDSRQIGIVGRGDGSVDVVGGQLSVFDVRFDGDVDTQDVPKGRFTIDAAGTPERISFRKLAYAGEAGALDAKGALDLRDDIRWDVSGRFNEFNVGYFLPNTPAIISGALDTSGTWQMAAKGAPASSGVLKQFAVDFDGALDTDSLPSGKLVLKARGNDQQIAIERLQHTGAAGSIDASGTVNMQQGISWDIRAQMQRFNLGYFVTDLPSNITGSLQSNGRWGEGEQVINLEQIDLQGTLKGQAISASGSLETTLHLPKDVAGYLNTLKAKDATSQYQEASSLIERLNANNLTLSWGDNFIRANGNAQQLETEISITSLDELSDKLAGKVVGGATLIQPANQPLPTIYIDVIGERIAVPGLILREGHITGKLVNLAQSDSQLLIDAKGLTAAGYEFKDIHADFIGTQDAHSLTVEAANEQIEARAELNGSFNNKAMTWAGTLGQGQLKSRYATLNQMQPAQLNVRLPTQNAGGNSGYKVQLAAHCWEAAEQSGKLCLREDLIASENGGQVNVAVQKLDTSLFAIVLPNDIDWQGTINGRAIVDWQRGKKPNINATLYSDNGKIGLMQDGDSAPVSLPYQRVSLIALSVDEGLKLRTDINTGTGARGYAEVIVDPYQKDKPISGALVLNELNLAVFKPFFPGMRVLEGDVTLAGGLGGTLTQPQFYGDAKLTDGRIAMLDLPVNLSKVNATAKIRGTEAVIDGQFNSGPGNGTISGNINWQQKLQAKLSIEGERLVVTQPPLLVAEINPDVDIIIRPTDRYINIEGAISVPRATIRPPEASEDIITQTEDAVVIDRRLMGNIDEVLAVSKPWSINADIGIDLGDDINFRGFGAVIPLAGALNVTQQGQGIMRARGVVQVSRRSDINVFGQSLELNYGQVRFNGDVMKPDLSIEAIKSINGRTVGLRVTGDTESPNIVVFNDAGLTQQQAMNALVTGRINNTSATQISEQGFKSEVTNNLAAAGLSFGLSGTRSITNQIGQAFGLQSLTVDASGTSEDTNVNVTGYVTPDLYIRYGVGVFNAQNSLSIRYQLTRRIYIEAASAAENTVDVVYSWQF</sequence>
<comment type="subcellular location">
    <subcellularLocation>
        <location evidence="1">Membrane</location>
        <topology evidence="1">Single-pass membrane protein</topology>
    </subcellularLocation>
</comment>
<dbReference type="Pfam" id="PF04357">
    <property type="entry name" value="TamB"/>
    <property type="match status" value="1"/>
</dbReference>
<feature type="transmembrane region" description="Helical" evidence="5">
    <location>
        <begin position="32"/>
        <end position="55"/>
    </location>
</feature>
<feature type="domain" description="Translocation and assembly module TamB C-terminal" evidence="6">
    <location>
        <begin position="1317"/>
        <end position="1664"/>
    </location>
</feature>
<evidence type="ECO:0000259" key="6">
    <source>
        <dbReference type="Pfam" id="PF04357"/>
    </source>
</evidence>
<evidence type="ECO:0000256" key="2">
    <source>
        <dbReference type="ARBA" id="ARBA00022692"/>
    </source>
</evidence>
<evidence type="ECO:0000256" key="3">
    <source>
        <dbReference type="ARBA" id="ARBA00022989"/>
    </source>
</evidence>
<dbReference type="RefSeq" id="WP_201505191.1">
    <property type="nucleotide sequence ID" value="NZ_BAAAFR010000005.1"/>
</dbReference>
<dbReference type="PANTHER" id="PTHR36985">
    <property type="entry name" value="TRANSLOCATION AND ASSEMBLY MODULE SUBUNIT TAMB"/>
    <property type="match status" value="1"/>
</dbReference>
<evidence type="ECO:0000313" key="7">
    <source>
        <dbReference type="EMBL" id="GAA0320923.1"/>
    </source>
</evidence>
<keyword evidence="8" id="KW-1185">Reference proteome</keyword>
<protein>
    <recommendedName>
        <fullName evidence="6">Translocation and assembly module TamB C-terminal domain-containing protein</fullName>
    </recommendedName>
</protein>
<evidence type="ECO:0000256" key="1">
    <source>
        <dbReference type="ARBA" id="ARBA00004167"/>
    </source>
</evidence>
<comment type="caution">
    <text evidence="7">The sequence shown here is derived from an EMBL/GenBank/DDBJ whole genome shotgun (WGS) entry which is preliminary data.</text>
</comment>
<dbReference type="EMBL" id="BAAAFR010000005">
    <property type="protein sequence ID" value="GAA0320923.1"/>
    <property type="molecule type" value="Genomic_DNA"/>
</dbReference>
<gene>
    <name evidence="7" type="ORF">GCM10009129_18380</name>
</gene>
<keyword evidence="4 5" id="KW-0472">Membrane</keyword>
<proteinExistence type="predicted"/>
<evidence type="ECO:0000313" key="8">
    <source>
        <dbReference type="Proteomes" id="UP001501787"/>
    </source>
</evidence>
<dbReference type="PANTHER" id="PTHR36985:SF1">
    <property type="entry name" value="TRANSLOCATION AND ASSEMBLY MODULE SUBUNIT TAMB"/>
    <property type="match status" value="1"/>
</dbReference>
<organism evidence="7 8">
    <name type="scientific">Psychrobacter aestuarii</name>
    <dbReference type="NCBI Taxonomy" id="556327"/>
    <lineage>
        <taxon>Bacteria</taxon>
        <taxon>Pseudomonadati</taxon>
        <taxon>Pseudomonadota</taxon>
        <taxon>Gammaproteobacteria</taxon>
        <taxon>Moraxellales</taxon>
        <taxon>Moraxellaceae</taxon>
        <taxon>Psychrobacter</taxon>
    </lineage>
</organism>
<dbReference type="Proteomes" id="UP001501787">
    <property type="component" value="Unassembled WGS sequence"/>
</dbReference>
<dbReference type="InterPro" id="IPR007452">
    <property type="entry name" value="TamB_C"/>
</dbReference>
<keyword evidence="2 5" id="KW-0812">Transmembrane</keyword>
<name>A0ABP3FQU0_9GAMM</name>
<evidence type="ECO:0000256" key="4">
    <source>
        <dbReference type="ARBA" id="ARBA00023136"/>
    </source>
</evidence>
<reference evidence="8" key="1">
    <citation type="journal article" date="2019" name="Int. J. Syst. Evol. Microbiol.">
        <title>The Global Catalogue of Microorganisms (GCM) 10K type strain sequencing project: providing services to taxonomists for standard genome sequencing and annotation.</title>
        <authorList>
            <consortium name="The Broad Institute Genomics Platform"/>
            <consortium name="The Broad Institute Genome Sequencing Center for Infectious Disease"/>
            <person name="Wu L."/>
            <person name="Ma J."/>
        </authorList>
    </citation>
    <scope>NUCLEOTIDE SEQUENCE [LARGE SCALE GENOMIC DNA]</scope>
    <source>
        <strain evidence="8">JCM 16343</strain>
    </source>
</reference>
<evidence type="ECO:0000256" key="5">
    <source>
        <dbReference type="SAM" id="Phobius"/>
    </source>
</evidence>
<accession>A0ABP3FQU0</accession>
<keyword evidence="3 5" id="KW-1133">Transmembrane helix</keyword>